<comment type="caution">
    <text evidence="2">The sequence shown here is derived from an EMBL/GenBank/DDBJ whole genome shotgun (WGS) entry which is preliminary data.</text>
</comment>
<evidence type="ECO:0000313" key="3">
    <source>
        <dbReference type="Proteomes" id="UP001157418"/>
    </source>
</evidence>
<organism evidence="2 3">
    <name type="scientific">Lactuca virosa</name>
    <dbReference type="NCBI Taxonomy" id="75947"/>
    <lineage>
        <taxon>Eukaryota</taxon>
        <taxon>Viridiplantae</taxon>
        <taxon>Streptophyta</taxon>
        <taxon>Embryophyta</taxon>
        <taxon>Tracheophyta</taxon>
        <taxon>Spermatophyta</taxon>
        <taxon>Magnoliopsida</taxon>
        <taxon>eudicotyledons</taxon>
        <taxon>Gunneridae</taxon>
        <taxon>Pentapetalae</taxon>
        <taxon>asterids</taxon>
        <taxon>campanulids</taxon>
        <taxon>Asterales</taxon>
        <taxon>Asteraceae</taxon>
        <taxon>Cichorioideae</taxon>
        <taxon>Cichorieae</taxon>
        <taxon>Lactucinae</taxon>
        <taxon>Lactuca</taxon>
    </lineage>
</organism>
<keyword evidence="3" id="KW-1185">Reference proteome</keyword>
<dbReference type="AlphaFoldDB" id="A0AAU9PGK4"/>
<protein>
    <recommendedName>
        <fullName evidence="1">Retrotransposon gag domain-containing protein</fullName>
    </recommendedName>
</protein>
<feature type="domain" description="Retrotransposon gag" evidence="1">
    <location>
        <begin position="37"/>
        <end position="108"/>
    </location>
</feature>
<dbReference type="InterPro" id="IPR005162">
    <property type="entry name" value="Retrotrans_gag_dom"/>
</dbReference>
<reference evidence="2 3" key="1">
    <citation type="submission" date="2022-01" db="EMBL/GenBank/DDBJ databases">
        <authorList>
            <person name="Xiong W."/>
            <person name="Schranz E."/>
        </authorList>
    </citation>
    <scope>NUCLEOTIDE SEQUENCE [LARGE SCALE GENOMIC DNA]</scope>
</reference>
<gene>
    <name evidence="2" type="ORF">LVIROSA_LOCUS34639</name>
</gene>
<accession>A0AAU9PGK4</accession>
<name>A0AAU9PGK4_9ASTR</name>
<dbReference type="Pfam" id="PF03732">
    <property type="entry name" value="Retrotrans_gag"/>
    <property type="match status" value="1"/>
</dbReference>
<sequence length="112" mass="13127">MIHFSLFPRSNSQCLMAQKLYFTVHQTTEPNKLKLSQMCVEGPALNWFTTLLFQHPQSTWEQFKAKLFIRFGGFQFLNAHEALSSLFQKGNVEEYIEQFESLSALVPEQYEE</sequence>
<proteinExistence type="predicted"/>
<dbReference type="EMBL" id="CAKMRJ010005634">
    <property type="protein sequence ID" value="CAH1449134.1"/>
    <property type="molecule type" value="Genomic_DNA"/>
</dbReference>
<dbReference type="Proteomes" id="UP001157418">
    <property type="component" value="Unassembled WGS sequence"/>
</dbReference>
<evidence type="ECO:0000259" key="1">
    <source>
        <dbReference type="Pfam" id="PF03732"/>
    </source>
</evidence>
<evidence type="ECO:0000313" key="2">
    <source>
        <dbReference type="EMBL" id="CAH1449134.1"/>
    </source>
</evidence>